<evidence type="ECO:0000313" key="1">
    <source>
        <dbReference type="EMBL" id="JAH76427.1"/>
    </source>
</evidence>
<reference evidence="1" key="1">
    <citation type="submission" date="2014-11" db="EMBL/GenBank/DDBJ databases">
        <authorList>
            <person name="Amaro Gonzalez C."/>
        </authorList>
    </citation>
    <scope>NUCLEOTIDE SEQUENCE</scope>
</reference>
<dbReference type="EMBL" id="GBXM01032150">
    <property type="protein sequence ID" value="JAH76427.1"/>
    <property type="molecule type" value="Transcribed_RNA"/>
</dbReference>
<name>A0A0E9VEE3_ANGAN</name>
<sequence length="8" mass="865">MLISAISM</sequence>
<organism evidence="1">
    <name type="scientific">Anguilla anguilla</name>
    <name type="common">European freshwater eel</name>
    <name type="synonym">Muraena anguilla</name>
    <dbReference type="NCBI Taxonomy" id="7936"/>
    <lineage>
        <taxon>Eukaryota</taxon>
        <taxon>Metazoa</taxon>
        <taxon>Chordata</taxon>
        <taxon>Craniata</taxon>
        <taxon>Vertebrata</taxon>
        <taxon>Euteleostomi</taxon>
        <taxon>Actinopterygii</taxon>
        <taxon>Neopterygii</taxon>
        <taxon>Teleostei</taxon>
        <taxon>Anguilliformes</taxon>
        <taxon>Anguillidae</taxon>
        <taxon>Anguilla</taxon>
    </lineage>
</organism>
<accession>A0A0E9VEE3</accession>
<protein>
    <submittedName>
        <fullName evidence="1">Uncharacterized protein</fullName>
    </submittedName>
</protein>
<proteinExistence type="predicted"/>
<reference evidence="1" key="2">
    <citation type="journal article" date="2015" name="Fish Shellfish Immunol.">
        <title>Early steps in the European eel (Anguilla anguilla)-Vibrio vulnificus interaction in the gills: Role of the RtxA13 toxin.</title>
        <authorList>
            <person name="Callol A."/>
            <person name="Pajuelo D."/>
            <person name="Ebbesson L."/>
            <person name="Teles M."/>
            <person name="MacKenzie S."/>
            <person name="Amaro C."/>
        </authorList>
    </citation>
    <scope>NUCLEOTIDE SEQUENCE</scope>
</reference>